<evidence type="ECO:0000313" key="2">
    <source>
        <dbReference type="EMBL" id="QEH38451.1"/>
    </source>
</evidence>
<protein>
    <submittedName>
        <fullName evidence="2">Uncharacterized protein</fullName>
    </submittedName>
</protein>
<sequence>MALPLTVDLERDRDNLDAAYLQPVRIYLKRKFQLKDDEIDEVTQDFFATKILDPGFLARVRQAPVPRAYLLRSLANHVWDKHFRGERSRRDRTIPLGDLEPAASGALQQESDTIYALCVLHTALQQMRVHCESSGKVHWALFRDLIVDVALGRASDRPDEEVDASRTDGDRGRAVRGRPARTREQIAEDYARKHPGMPWSAESISWRLARARLMFVELIKQLIPPALGEGLTADDRYDEWLDLLQGVLVGRSELLPLAFRVTPHPQGGTDVDSMNLVGTSQAPELTEDELRVLMDFRLALPLEAFLGEIAPRREWTDTRGRDLTLRALVEAPPALPPDAWVGLLNQIRSAAKAHHASPDHGVPAQISRVVYNLTVALALVRCDSRIARLRDDQLRGNFRQMLAYPWLTPSLRPVFEAALHRLDGR</sequence>
<feature type="region of interest" description="Disordered" evidence="1">
    <location>
        <begin position="157"/>
        <end position="181"/>
    </location>
</feature>
<dbReference type="RefSeq" id="WP_148597889.1">
    <property type="nucleotide sequence ID" value="NZ_CP042997.1"/>
</dbReference>
<proteinExistence type="predicted"/>
<evidence type="ECO:0000256" key="1">
    <source>
        <dbReference type="SAM" id="MobiDB-lite"/>
    </source>
</evidence>
<dbReference type="AlphaFoldDB" id="A0A5B9WET1"/>
<feature type="compositionally biased region" description="Basic and acidic residues" evidence="1">
    <location>
        <begin position="163"/>
        <end position="173"/>
    </location>
</feature>
<keyword evidence="3" id="KW-1185">Reference proteome</keyword>
<name>A0A5B9WET1_9BACT</name>
<gene>
    <name evidence="2" type="ORF">OJF2_70540</name>
</gene>
<dbReference type="Proteomes" id="UP000324233">
    <property type="component" value="Chromosome"/>
</dbReference>
<reference evidence="2 3" key="1">
    <citation type="submission" date="2019-08" db="EMBL/GenBank/DDBJ databases">
        <title>Deep-cultivation of Planctomycetes and their phenomic and genomic characterization uncovers novel biology.</title>
        <authorList>
            <person name="Wiegand S."/>
            <person name="Jogler M."/>
            <person name="Boedeker C."/>
            <person name="Pinto D."/>
            <person name="Vollmers J."/>
            <person name="Rivas-Marin E."/>
            <person name="Kohn T."/>
            <person name="Peeters S.H."/>
            <person name="Heuer A."/>
            <person name="Rast P."/>
            <person name="Oberbeckmann S."/>
            <person name="Bunk B."/>
            <person name="Jeske O."/>
            <person name="Meyerdierks A."/>
            <person name="Storesund J.E."/>
            <person name="Kallscheuer N."/>
            <person name="Luecker S."/>
            <person name="Lage O.M."/>
            <person name="Pohl T."/>
            <person name="Merkel B.J."/>
            <person name="Hornburger P."/>
            <person name="Mueller R.-W."/>
            <person name="Bruemmer F."/>
            <person name="Labrenz M."/>
            <person name="Spormann A.M."/>
            <person name="Op den Camp H."/>
            <person name="Overmann J."/>
            <person name="Amann R."/>
            <person name="Jetten M.S.M."/>
            <person name="Mascher T."/>
            <person name="Medema M.H."/>
            <person name="Devos D.P."/>
            <person name="Kaster A.-K."/>
            <person name="Ovreas L."/>
            <person name="Rohde M."/>
            <person name="Galperin M.Y."/>
            <person name="Jogler C."/>
        </authorList>
    </citation>
    <scope>NUCLEOTIDE SEQUENCE [LARGE SCALE GENOMIC DNA]</scope>
    <source>
        <strain evidence="2 3">OJF2</strain>
    </source>
</reference>
<accession>A0A5B9WET1</accession>
<dbReference type="KEGG" id="agv:OJF2_70540"/>
<evidence type="ECO:0000313" key="3">
    <source>
        <dbReference type="Proteomes" id="UP000324233"/>
    </source>
</evidence>
<dbReference type="EMBL" id="CP042997">
    <property type="protein sequence ID" value="QEH38451.1"/>
    <property type="molecule type" value="Genomic_DNA"/>
</dbReference>
<organism evidence="2 3">
    <name type="scientific">Aquisphaera giovannonii</name>
    <dbReference type="NCBI Taxonomy" id="406548"/>
    <lineage>
        <taxon>Bacteria</taxon>
        <taxon>Pseudomonadati</taxon>
        <taxon>Planctomycetota</taxon>
        <taxon>Planctomycetia</taxon>
        <taxon>Isosphaerales</taxon>
        <taxon>Isosphaeraceae</taxon>
        <taxon>Aquisphaera</taxon>
    </lineage>
</organism>